<organism evidence="1 2">
    <name type="scientific">Platanthera zijinensis</name>
    <dbReference type="NCBI Taxonomy" id="2320716"/>
    <lineage>
        <taxon>Eukaryota</taxon>
        <taxon>Viridiplantae</taxon>
        <taxon>Streptophyta</taxon>
        <taxon>Embryophyta</taxon>
        <taxon>Tracheophyta</taxon>
        <taxon>Spermatophyta</taxon>
        <taxon>Magnoliopsida</taxon>
        <taxon>Liliopsida</taxon>
        <taxon>Asparagales</taxon>
        <taxon>Orchidaceae</taxon>
        <taxon>Orchidoideae</taxon>
        <taxon>Orchideae</taxon>
        <taxon>Orchidinae</taxon>
        <taxon>Platanthera</taxon>
    </lineage>
</organism>
<dbReference type="PANTHER" id="PTHR35283:SF3">
    <property type="entry name" value="T12C22.21 PROTEIN"/>
    <property type="match status" value="1"/>
</dbReference>
<proteinExistence type="predicted"/>
<gene>
    <name evidence="1" type="ORF">KSP39_PZI002870</name>
</gene>
<dbReference type="Proteomes" id="UP001418222">
    <property type="component" value="Unassembled WGS sequence"/>
</dbReference>
<comment type="caution">
    <text evidence="1">The sequence shown here is derived from an EMBL/GenBank/DDBJ whole genome shotgun (WGS) entry which is preliminary data.</text>
</comment>
<accession>A0AAP0BZV0</accession>
<reference evidence="1 2" key="1">
    <citation type="journal article" date="2022" name="Nat. Plants">
        <title>Genomes of leafy and leafless Platanthera orchids illuminate the evolution of mycoheterotrophy.</title>
        <authorList>
            <person name="Li M.H."/>
            <person name="Liu K.W."/>
            <person name="Li Z."/>
            <person name="Lu H.C."/>
            <person name="Ye Q.L."/>
            <person name="Zhang D."/>
            <person name="Wang J.Y."/>
            <person name="Li Y.F."/>
            <person name="Zhong Z.M."/>
            <person name="Liu X."/>
            <person name="Yu X."/>
            <person name="Liu D.K."/>
            <person name="Tu X.D."/>
            <person name="Liu B."/>
            <person name="Hao Y."/>
            <person name="Liao X.Y."/>
            <person name="Jiang Y.T."/>
            <person name="Sun W.H."/>
            <person name="Chen J."/>
            <person name="Chen Y.Q."/>
            <person name="Ai Y."/>
            <person name="Zhai J.W."/>
            <person name="Wu S.S."/>
            <person name="Zhou Z."/>
            <person name="Hsiao Y.Y."/>
            <person name="Wu W.L."/>
            <person name="Chen Y.Y."/>
            <person name="Lin Y.F."/>
            <person name="Hsu J.L."/>
            <person name="Li C.Y."/>
            <person name="Wang Z.W."/>
            <person name="Zhao X."/>
            <person name="Zhong W.Y."/>
            <person name="Ma X.K."/>
            <person name="Ma L."/>
            <person name="Huang J."/>
            <person name="Chen G.Z."/>
            <person name="Huang M.Z."/>
            <person name="Huang L."/>
            <person name="Peng D.H."/>
            <person name="Luo Y.B."/>
            <person name="Zou S.Q."/>
            <person name="Chen S.P."/>
            <person name="Lan S."/>
            <person name="Tsai W.C."/>
            <person name="Van de Peer Y."/>
            <person name="Liu Z.J."/>
        </authorList>
    </citation>
    <scope>NUCLEOTIDE SEQUENCE [LARGE SCALE GENOMIC DNA]</scope>
    <source>
        <strain evidence="1">Lor287</strain>
    </source>
</reference>
<name>A0AAP0BZV0_9ASPA</name>
<protein>
    <submittedName>
        <fullName evidence="1">Uncharacterized protein</fullName>
    </submittedName>
</protein>
<dbReference type="PANTHER" id="PTHR35283">
    <property type="entry name" value="T12C22.21 PROTEIN"/>
    <property type="match status" value="1"/>
</dbReference>
<evidence type="ECO:0000313" key="2">
    <source>
        <dbReference type="Proteomes" id="UP001418222"/>
    </source>
</evidence>
<sequence>MRDPARSAQVLPRALYSKPAFSAPSSPGKHYEHTSMLVVYMANFRARLVPLNYTPTSSALSVPRWVLSAYFLGGYGDDGKGLNGYGSALAVVAMSWLVGLPDTSSPPLLSVYSSYPLLSVAACSASALAQSFSLFTRPSRMCLLPPVHLIL</sequence>
<keyword evidence="2" id="KW-1185">Reference proteome</keyword>
<evidence type="ECO:0000313" key="1">
    <source>
        <dbReference type="EMBL" id="KAK8954177.1"/>
    </source>
</evidence>
<dbReference type="AlphaFoldDB" id="A0AAP0BZV0"/>
<dbReference type="EMBL" id="JBBWWQ010000002">
    <property type="protein sequence ID" value="KAK8954177.1"/>
    <property type="molecule type" value="Genomic_DNA"/>
</dbReference>